<name>A0A175R9Y4_9HYPH</name>
<feature type="transmembrane region" description="Helical" evidence="1">
    <location>
        <begin position="144"/>
        <end position="161"/>
    </location>
</feature>
<dbReference type="GO" id="GO:0016020">
    <property type="term" value="C:membrane"/>
    <property type="evidence" value="ECO:0007669"/>
    <property type="project" value="TreeGrafter"/>
</dbReference>
<proteinExistence type="predicted"/>
<feature type="transmembrane region" description="Helical" evidence="1">
    <location>
        <begin position="313"/>
        <end position="331"/>
    </location>
</feature>
<dbReference type="PANTHER" id="PTHR23028:SF53">
    <property type="entry name" value="ACYL_TRANSF_3 DOMAIN-CONTAINING PROTEIN"/>
    <property type="match status" value="1"/>
</dbReference>
<evidence type="ECO:0000256" key="1">
    <source>
        <dbReference type="SAM" id="Phobius"/>
    </source>
</evidence>
<keyword evidence="1" id="KW-1133">Transmembrane helix</keyword>
<feature type="transmembrane region" description="Helical" evidence="1">
    <location>
        <begin position="35"/>
        <end position="53"/>
    </location>
</feature>
<dbReference type="STRING" id="401562.NS365_19375"/>
<dbReference type="EMBL" id="LDPZ01000023">
    <property type="protein sequence ID" value="KTQ95378.1"/>
    <property type="molecule type" value="Genomic_DNA"/>
</dbReference>
<evidence type="ECO:0000313" key="5">
    <source>
        <dbReference type="Proteomes" id="UP000078272"/>
    </source>
</evidence>
<keyword evidence="1" id="KW-0812">Transmembrane</keyword>
<feature type="transmembrane region" description="Helical" evidence="1">
    <location>
        <begin position="74"/>
        <end position="93"/>
    </location>
</feature>
<dbReference type="GO" id="GO:0009103">
    <property type="term" value="P:lipopolysaccharide biosynthetic process"/>
    <property type="evidence" value="ECO:0007669"/>
    <property type="project" value="TreeGrafter"/>
</dbReference>
<feature type="transmembrane region" description="Helical" evidence="1">
    <location>
        <begin position="12"/>
        <end position="29"/>
    </location>
</feature>
<dbReference type="AlphaFoldDB" id="A0A175R9Y4"/>
<dbReference type="PANTHER" id="PTHR23028">
    <property type="entry name" value="ACETYLTRANSFERASE"/>
    <property type="match status" value="1"/>
</dbReference>
<dbReference type="InterPro" id="IPR043968">
    <property type="entry name" value="SGNH"/>
</dbReference>
<feature type="transmembrane region" description="Helical" evidence="1">
    <location>
        <begin position="244"/>
        <end position="262"/>
    </location>
</feature>
<feature type="transmembrane region" description="Helical" evidence="1">
    <location>
        <begin position="166"/>
        <end position="183"/>
    </location>
</feature>
<accession>A0A175R9Y4</accession>
<dbReference type="InterPro" id="IPR050879">
    <property type="entry name" value="Acyltransferase_3"/>
</dbReference>
<evidence type="ECO:0000313" key="4">
    <source>
        <dbReference type="EMBL" id="KTQ95378.1"/>
    </source>
</evidence>
<dbReference type="InterPro" id="IPR002656">
    <property type="entry name" value="Acyl_transf_3_dom"/>
</dbReference>
<sequence>MNARPSYRADIDGLRAVAVLAVVFFHLGLLPGGFVGVDIFFVISGFLISRIIFSEVDAGTFSIARFYERRIRRIVPALTVVMLATVIGFAFVLTPVDYKSLGQSMAATVAFLSNIYFLTKTGYFDPSSELAPLLHTWSLAVEEQYYLLFPLVAMAIGGAGASRRRAVVLIGFVLSLALSIWLVRIDATLAFYLPFTRFWEILAGALVALAPHAPPSRARAEASSLLGLALLAGSLALYHEGMLFPGESALPPVIGAALILYGGRGERHRVSALLSLRPLVFVGLISYSLYLWHWPIIVALRYVLMREPEGIETGLALVAMFACAVLSWRFVERPFRHERPETRGRLFLGTAALGALVVLFAGLGQVTAGFPGRLPERARADAAAALDTNPRRAACDRLAPERLRAGEACVIGDPHAAEADFLFMGDSFADASLPGMSEAARRMGRKGYALVHSGCFALAGVDQPDPDCRPFVDAALAFAKRHPELKQAVLTARWTSALLGNRFGQSKGENWLITDEASPAPSLAENRAVFRRGLARLMDGLAPMQVSLVAFIPEQRYDVPRALMLHDLYGHPAQASLPLALHEARQAPLRAAFADLARTQSFQLVDVGASLCSVAEGCPMQREGVVLYADDNHLSRSGALALSDVLARALQPGG</sequence>
<feature type="transmembrane region" description="Helical" evidence="1">
    <location>
        <begin position="274"/>
        <end position="293"/>
    </location>
</feature>
<gene>
    <name evidence="4" type="ORF">NS226_12205</name>
</gene>
<feature type="transmembrane region" description="Helical" evidence="1">
    <location>
        <begin position="343"/>
        <end position="363"/>
    </location>
</feature>
<dbReference type="Proteomes" id="UP000078272">
    <property type="component" value="Unassembled WGS sequence"/>
</dbReference>
<organism evidence="4 5">
    <name type="scientific">Aureimonas ureilytica</name>
    <dbReference type="NCBI Taxonomy" id="401562"/>
    <lineage>
        <taxon>Bacteria</taxon>
        <taxon>Pseudomonadati</taxon>
        <taxon>Pseudomonadota</taxon>
        <taxon>Alphaproteobacteria</taxon>
        <taxon>Hyphomicrobiales</taxon>
        <taxon>Aurantimonadaceae</taxon>
        <taxon>Aureimonas</taxon>
    </lineage>
</organism>
<feature type="domain" description="Acyltransferase 3" evidence="2">
    <location>
        <begin position="9"/>
        <end position="328"/>
    </location>
</feature>
<dbReference type="GO" id="GO:0016747">
    <property type="term" value="F:acyltransferase activity, transferring groups other than amino-acyl groups"/>
    <property type="evidence" value="ECO:0007669"/>
    <property type="project" value="InterPro"/>
</dbReference>
<dbReference type="Pfam" id="PF19040">
    <property type="entry name" value="SGNH"/>
    <property type="match status" value="1"/>
</dbReference>
<evidence type="ECO:0000259" key="2">
    <source>
        <dbReference type="Pfam" id="PF01757"/>
    </source>
</evidence>
<dbReference type="Pfam" id="PF01757">
    <property type="entry name" value="Acyl_transf_3"/>
    <property type="match status" value="1"/>
</dbReference>
<reference evidence="4 5" key="1">
    <citation type="journal article" date="2016" name="Front. Microbiol.">
        <title>Genomic Resource of Rice Seed Associated Bacteria.</title>
        <authorList>
            <person name="Midha S."/>
            <person name="Bansal K."/>
            <person name="Sharma S."/>
            <person name="Kumar N."/>
            <person name="Patil P.P."/>
            <person name="Chaudhry V."/>
            <person name="Patil P.B."/>
        </authorList>
    </citation>
    <scope>NUCLEOTIDE SEQUENCE [LARGE SCALE GENOMIC DNA]</scope>
    <source>
        <strain evidence="4 5">NS226</strain>
    </source>
</reference>
<dbReference type="PATRIC" id="fig|401562.3.peg.1988"/>
<evidence type="ECO:0008006" key="6">
    <source>
        <dbReference type="Google" id="ProtNLM"/>
    </source>
</evidence>
<feature type="domain" description="SGNH" evidence="3">
    <location>
        <begin position="404"/>
        <end position="647"/>
    </location>
</feature>
<evidence type="ECO:0000259" key="3">
    <source>
        <dbReference type="Pfam" id="PF19040"/>
    </source>
</evidence>
<protein>
    <recommendedName>
        <fullName evidence="6">Acyltransferase</fullName>
    </recommendedName>
</protein>
<keyword evidence="1" id="KW-0472">Membrane</keyword>
<comment type="caution">
    <text evidence="4">The sequence shown here is derived from an EMBL/GenBank/DDBJ whole genome shotgun (WGS) entry which is preliminary data.</text>
</comment>